<feature type="domain" description="Dispersed gene family protein 1 beta-sheet" evidence="1">
    <location>
        <begin position="247"/>
        <end position="401"/>
    </location>
</feature>
<evidence type="ECO:0000259" key="2">
    <source>
        <dbReference type="Pfam" id="PF22279"/>
    </source>
</evidence>
<sequence length="436" mass="46855">MSAVHGVYLYGDTTVSSAGLLRVADCTFFESTEVFESALVCLGGSVTLQDGAQWRVEGNNVSAFSVLIIAYSKQKIRLSDSGTTVVLAHNIQVDDSFFFPDLDQSKTIVVSPAQFVVGCNLQGNEEVSYDGVFPEEVVVFGCGTCNDDAACYMPGTESVDRGSCSCSCKDGWHGASCLPFEVPDTFLLPLPERAVDGDMSCVVNQTLKNLTLNMWKTHHCYVGVTFSGRGAALTFSFNSMPLHLPINITLTGCTFRGGAALQFVGGAEAAESSGVLILVSQTVVRSSVVVFMRALPQHCDIAVTEVDAVQSSDVQLLDVRRNKLSVSLLKNVFLSASSLLVSNVNAYASKRDAVGLYSFGTLKLMHGSSLYVRYCSFDGYTHILNLNILIVRDHSVFALLNNTMASGSSFLLQYSRFNVSDHSVLRVVGNSGSVSC</sequence>
<gene>
    <name evidence="3" type="ORF">MOQ_000888</name>
</gene>
<evidence type="ECO:0000313" key="3">
    <source>
        <dbReference type="EMBL" id="EKF38897.1"/>
    </source>
</evidence>
<name>K2PCY2_TRYCR</name>
<evidence type="ECO:0000259" key="1">
    <source>
        <dbReference type="Pfam" id="PF22274"/>
    </source>
</evidence>
<protein>
    <submittedName>
        <fullName evidence="3">Dispersed gene family protein 1 (DGF-1), putative</fullName>
    </submittedName>
</protein>
<dbReference type="Pfam" id="PF22279">
    <property type="entry name" value="DGF-1_N"/>
    <property type="match status" value="1"/>
</dbReference>
<keyword evidence="4" id="KW-1185">Reference proteome</keyword>
<reference evidence="3 4" key="1">
    <citation type="journal article" date="2012" name="BMC Genomics">
        <title>Comparative genomic analysis of human infective Trypanosoma cruzi lineages with the bat-restricted subspecies T. cruzi marinkellei.</title>
        <authorList>
            <person name="Franzen O."/>
            <person name="Talavera-Lopez C."/>
            <person name="Ochaya S."/>
            <person name="Butler C.E."/>
            <person name="Messenger L.A."/>
            <person name="Lewis M.D."/>
            <person name="Llewellyn M.S."/>
            <person name="Marinkelle C.J."/>
            <person name="Tyler K.M."/>
            <person name="Miles M.A."/>
            <person name="Andersson B."/>
        </authorList>
    </citation>
    <scope>NUCLEOTIDE SEQUENCE [LARGE SCALE GENOMIC DNA]</scope>
    <source>
        <strain evidence="3 4">B7</strain>
    </source>
</reference>
<feature type="non-terminal residue" evidence="3">
    <location>
        <position position="436"/>
    </location>
</feature>
<evidence type="ECO:0000313" key="4">
    <source>
        <dbReference type="Proteomes" id="UP000007350"/>
    </source>
</evidence>
<dbReference type="Pfam" id="PF22274">
    <property type="entry name" value="DGF-1_beta-sheet"/>
    <property type="match status" value="1"/>
</dbReference>
<dbReference type="InterPro" id="IPR053915">
    <property type="entry name" value="DGF-1_b-sheet_dom"/>
</dbReference>
<feature type="domain" description="Dispersed gene family protein 1 N-terminal" evidence="2">
    <location>
        <begin position="116"/>
        <end position="178"/>
    </location>
</feature>
<accession>K2PCY2</accession>
<dbReference type="InterPro" id="IPR053914">
    <property type="entry name" value="DGF-1_N"/>
</dbReference>
<dbReference type="AlphaFoldDB" id="K2PCY2"/>
<dbReference type="EMBL" id="AHKC01003725">
    <property type="protein sequence ID" value="EKF38897.1"/>
    <property type="molecule type" value="Genomic_DNA"/>
</dbReference>
<comment type="caution">
    <text evidence="3">The sequence shown here is derived from an EMBL/GenBank/DDBJ whole genome shotgun (WGS) entry which is preliminary data.</text>
</comment>
<proteinExistence type="predicted"/>
<dbReference type="Proteomes" id="UP000007350">
    <property type="component" value="Unassembled WGS sequence"/>
</dbReference>
<organism evidence="3 4">
    <name type="scientific">Trypanosoma cruzi marinkellei</name>
    <dbReference type="NCBI Taxonomy" id="85056"/>
    <lineage>
        <taxon>Eukaryota</taxon>
        <taxon>Discoba</taxon>
        <taxon>Euglenozoa</taxon>
        <taxon>Kinetoplastea</taxon>
        <taxon>Metakinetoplastina</taxon>
        <taxon>Trypanosomatida</taxon>
        <taxon>Trypanosomatidae</taxon>
        <taxon>Trypanosoma</taxon>
        <taxon>Schizotrypanum</taxon>
    </lineage>
</organism>